<reference evidence="21" key="1">
    <citation type="submission" date="2016-04" db="EMBL/GenBank/DDBJ databases">
        <authorList>
            <person name="Evans L.H."/>
            <person name="Alamgir A."/>
            <person name="Owens N."/>
            <person name="Weber N.D."/>
            <person name="Virtaneva K."/>
            <person name="Barbian K."/>
            <person name="Babar A."/>
            <person name="Rosenke K."/>
        </authorList>
    </citation>
    <scope>NUCLEOTIDE SEQUENCE</scope>
    <source>
        <strain evidence="21">86-1</strain>
    </source>
</reference>
<accession>A0A212J9V1</accession>
<keyword evidence="18" id="KW-1133">Transmembrane helix</keyword>
<keyword evidence="7" id="KW-0645">Protease</keyword>
<comment type="similarity">
    <text evidence="4">In the N-terminal section; belongs to the glycosyltransferase 51 family.</text>
</comment>
<evidence type="ECO:0000259" key="19">
    <source>
        <dbReference type="Pfam" id="PF00905"/>
    </source>
</evidence>
<dbReference type="GO" id="GO:0008360">
    <property type="term" value="P:regulation of cell shape"/>
    <property type="evidence" value="ECO:0007669"/>
    <property type="project" value="UniProtKB-KW"/>
</dbReference>
<evidence type="ECO:0000256" key="1">
    <source>
        <dbReference type="ARBA" id="ARBA00004236"/>
    </source>
</evidence>
<dbReference type="Gene3D" id="1.10.3810.10">
    <property type="entry name" value="Biosynthetic peptidoglycan transglycosylase-like"/>
    <property type="match status" value="1"/>
</dbReference>
<keyword evidence="14" id="KW-0511">Multifunctional enzyme</keyword>
<comment type="similarity">
    <text evidence="3">In the C-terminal section; belongs to the transpeptidase family.</text>
</comment>
<keyword evidence="8" id="KW-0328">Glycosyltransferase</keyword>
<evidence type="ECO:0000256" key="8">
    <source>
        <dbReference type="ARBA" id="ARBA00022676"/>
    </source>
</evidence>
<feature type="transmembrane region" description="Helical" evidence="18">
    <location>
        <begin position="25"/>
        <end position="51"/>
    </location>
</feature>
<evidence type="ECO:0000256" key="12">
    <source>
        <dbReference type="ARBA" id="ARBA00022984"/>
    </source>
</evidence>
<dbReference type="GO" id="GO:0030288">
    <property type="term" value="C:outer membrane-bounded periplasmic space"/>
    <property type="evidence" value="ECO:0007669"/>
    <property type="project" value="TreeGrafter"/>
</dbReference>
<evidence type="ECO:0000256" key="16">
    <source>
        <dbReference type="ARBA" id="ARBA00034000"/>
    </source>
</evidence>
<dbReference type="InterPro" id="IPR036950">
    <property type="entry name" value="PBP_transglycosylase"/>
</dbReference>
<dbReference type="SUPFAM" id="SSF53955">
    <property type="entry name" value="Lysozyme-like"/>
    <property type="match status" value="1"/>
</dbReference>
<dbReference type="EMBL" id="FLUM01000001">
    <property type="protein sequence ID" value="SBV96189.1"/>
    <property type="molecule type" value="Genomic_DNA"/>
</dbReference>
<sequence>MDKKAKSKKKMFLGKYTPQQIVKKLWVAFGCIIALIIILFTCIATGIVGYMPDVEELENPIDKYASQIYSSDAVLLGTYSQAKNNRIYSNYSDLSPYLVQALVATEDARFYSHSGIDAYALTRAVVKTVILQQSSGGGGSTITQQLAKQLYSPPAENWMVRVFLRKPIEWVIAAKLERYYTKDEIINLYLNQFDFLNNAVGIQSAAQVYFNKTPKNLTIEEAATLIGMCKNPSYFNPKRQPERTKGRRDVVLDQMRKNDYITQQQYDSLKLIPLKLDFRRVDHKDGLAPYFREYLRLTLNAKKPDRSNYASWQREQFAIDSLNWETNPLYGWCSKNKKPDGSTYNLATDGLKIYATIDSRMQQYAEEAMTEHMSKELQPDFDKEKKGRSYAPYSYSVSKQVDSLLYRAMKQTDRYRNMKKAGASEKEILAEFKKPVDMKVFSWRGEIDTIMTPWDSVRYHKGFMRAGFMAMDTHTGYVKAYVGGIDYRFFQYDMVNMGRRQVGSTIKPYLYALSMQEGVTPCDQMQYEQQVLIDEMGRQHPPRGIRSAKIGEMVTIKWGLQNSDNMVTAYLMNRTSPYAFARFLRSFGLTGHIDPVPAMCLGTPEVTVAEMVAAYSAFANKGVRANPVYVTHIEDRSGNVVANFTAKLDEVFSEGTYVKMLDMLRGVIDGGTGGRVRRNYGITAPLGGKTGTTQNNSDGWFMGFSPKLSAGCWVGGEDRSIHFDRTSDGQGAAMALPIFGLFMKKVYANPKLGYKQTDQFAPAPGYGVCDKGTDEDIPDAAPAVGIDKIFK</sequence>
<evidence type="ECO:0000256" key="9">
    <source>
        <dbReference type="ARBA" id="ARBA00022679"/>
    </source>
</evidence>
<dbReference type="InterPro" id="IPR001460">
    <property type="entry name" value="PCN-bd_Tpept"/>
</dbReference>
<keyword evidence="15" id="KW-0961">Cell wall biogenesis/degradation</keyword>
<dbReference type="GO" id="GO:0009002">
    <property type="term" value="F:serine-type D-Ala-D-Ala carboxypeptidase activity"/>
    <property type="evidence" value="ECO:0007669"/>
    <property type="project" value="UniProtKB-EC"/>
</dbReference>
<comment type="catalytic activity">
    <reaction evidence="16">
        <text>Preferential cleavage: (Ac)2-L-Lys-D-Ala-|-D-Ala. Also transpeptidation of peptidyl-alanyl moieties that are N-acyl substituents of D-alanine.</text>
        <dbReference type="EC" id="3.4.16.4"/>
    </reaction>
</comment>
<keyword evidence="18" id="KW-0812">Transmembrane</keyword>
<evidence type="ECO:0000256" key="17">
    <source>
        <dbReference type="ARBA" id="ARBA00049902"/>
    </source>
</evidence>
<dbReference type="GO" id="GO:0006508">
    <property type="term" value="P:proteolysis"/>
    <property type="evidence" value="ECO:0007669"/>
    <property type="project" value="UniProtKB-KW"/>
</dbReference>
<evidence type="ECO:0000256" key="14">
    <source>
        <dbReference type="ARBA" id="ARBA00023268"/>
    </source>
</evidence>
<protein>
    <submittedName>
        <fullName evidence="21">Uncharacterized protein</fullName>
    </submittedName>
</protein>
<evidence type="ECO:0000256" key="10">
    <source>
        <dbReference type="ARBA" id="ARBA00022801"/>
    </source>
</evidence>
<dbReference type="PANTHER" id="PTHR32282">
    <property type="entry name" value="BINDING PROTEIN TRANSPEPTIDASE, PUTATIVE-RELATED"/>
    <property type="match status" value="1"/>
</dbReference>
<dbReference type="Pfam" id="PF00905">
    <property type="entry name" value="Transpeptidase"/>
    <property type="match status" value="1"/>
</dbReference>
<proteinExistence type="inferred from homology"/>
<evidence type="ECO:0000256" key="4">
    <source>
        <dbReference type="ARBA" id="ARBA00007739"/>
    </source>
</evidence>
<dbReference type="InterPro" id="IPR050396">
    <property type="entry name" value="Glycosyltr_51/Transpeptidase"/>
</dbReference>
<dbReference type="InterPro" id="IPR001264">
    <property type="entry name" value="Glyco_trans_51"/>
</dbReference>
<feature type="domain" description="Glycosyl transferase family 51" evidence="20">
    <location>
        <begin position="77"/>
        <end position="255"/>
    </location>
</feature>
<dbReference type="SUPFAM" id="SSF56601">
    <property type="entry name" value="beta-lactamase/transpeptidase-like"/>
    <property type="match status" value="1"/>
</dbReference>
<dbReference type="InterPro" id="IPR023346">
    <property type="entry name" value="Lysozyme-like_dom_sf"/>
</dbReference>
<evidence type="ECO:0000313" key="21">
    <source>
        <dbReference type="EMBL" id="SBV96189.1"/>
    </source>
</evidence>
<evidence type="ECO:0000256" key="11">
    <source>
        <dbReference type="ARBA" id="ARBA00022960"/>
    </source>
</evidence>
<keyword evidence="6" id="KW-0121">Carboxypeptidase</keyword>
<dbReference type="GO" id="GO:0008658">
    <property type="term" value="F:penicillin binding"/>
    <property type="evidence" value="ECO:0007669"/>
    <property type="project" value="InterPro"/>
</dbReference>
<organism evidence="21">
    <name type="scientific">uncultured Dysgonomonas sp</name>
    <dbReference type="NCBI Taxonomy" id="206096"/>
    <lineage>
        <taxon>Bacteria</taxon>
        <taxon>Pseudomonadati</taxon>
        <taxon>Bacteroidota</taxon>
        <taxon>Bacteroidia</taxon>
        <taxon>Bacteroidales</taxon>
        <taxon>Dysgonomonadaceae</taxon>
        <taxon>Dysgonomonas</taxon>
        <taxon>environmental samples</taxon>
    </lineage>
</organism>
<dbReference type="GO" id="GO:0071555">
    <property type="term" value="P:cell wall organization"/>
    <property type="evidence" value="ECO:0007669"/>
    <property type="project" value="UniProtKB-KW"/>
</dbReference>
<comment type="catalytic activity">
    <reaction evidence="17">
        <text>[GlcNAc-(1-&gt;4)-Mur2Ac(oyl-L-Ala-gamma-D-Glu-L-Lys-D-Ala-D-Ala)](n)-di-trans,octa-cis-undecaprenyl diphosphate + beta-D-GlcNAc-(1-&gt;4)-Mur2Ac(oyl-L-Ala-gamma-D-Glu-L-Lys-D-Ala-D-Ala)-di-trans,octa-cis-undecaprenyl diphosphate = [GlcNAc-(1-&gt;4)-Mur2Ac(oyl-L-Ala-gamma-D-Glu-L-Lys-D-Ala-D-Ala)](n+1)-di-trans,octa-cis-undecaprenyl diphosphate + di-trans,octa-cis-undecaprenyl diphosphate + H(+)</text>
        <dbReference type="Rhea" id="RHEA:23708"/>
        <dbReference type="Rhea" id="RHEA-COMP:9602"/>
        <dbReference type="Rhea" id="RHEA-COMP:9603"/>
        <dbReference type="ChEBI" id="CHEBI:15378"/>
        <dbReference type="ChEBI" id="CHEBI:58405"/>
        <dbReference type="ChEBI" id="CHEBI:60033"/>
        <dbReference type="ChEBI" id="CHEBI:78435"/>
        <dbReference type="EC" id="2.4.99.28"/>
    </reaction>
</comment>
<dbReference type="Gene3D" id="3.40.710.10">
    <property type="entry name" value="DD-peptidase/beta-lactamase superfamily"/>
    <property type="match status" value="1"/>
</dbReference>
<keyword evidence="12" id="KW-0573">Peptidoglycan synthesis</keyword>
<evidence type="ECO:0000256" key="7">
    <source>
        <dbReference type="ARBA" id="ARBA00022670"/>
    </source>
</evidence>
<dbReference type="AlphaFoldDB" id="A0A212J9V1"/>
<dbReference type="GO" id="GO:0008955">
    <property type="term" value="F:peptidoglycan glycosyltransferase activity"/>
    <property type="evidence" value="ECO:0007669"/>
    <property type="project" value="UniProtKB-EC"/>
</dbReference>
<dbReference type="InterPro" id="IPR012338">
    <property type="entry name" value="Beta-lactam/transpept-like"/>
</dbReference>
<evidence type="ECO:0000256" key="3">
    <source>
        <dbReference type="ARBA" id="ARBA00007090"/>
    </source>
</evidence>
<keyword evidence="5" id="KW-1003">Cell membrane</keyword>
<evidence type="ECO:0000256" key="15">
    <source>
        <dbReference type="ARBA" id="ARBA00023316"/>
    </source>
</evidence>
<name>A0A212J9V1_9BACT</name>
<evidence type="ECO:0000256" key="13">
    <source>
        <dbReference type="ARBA" id="ARBA00023136"/>
    </source>
</evidence>
<keyword evidence="11" id="KW-0133">Cell shape</keyword>
<evidence type="ECO:0000256" key="2">
    <source>
        <dbReference type="ARBA" id="ARBA00004752"/>
    </source>
</evidence>
<gene>
    <name evidence="21" type="ORF">KL86DYS1_11583</name>
</gene>
<feature type="domain" description="Penicillin-binding protein transpeptidase" evidence="19">
    <location>
        <begin position="467"/>
        <end position="707"/>
    </location>
</feature>
<keyword evidence="9" id="KW-0808">Transferase</keyword>
<dbReference type="PANTHER" id="PTHR32282:SF11">
    <property type="entry name" value="PENICILLIN-BINDING PROTEIN 1B"/>
    <property type="match status" value="1"/>
</dbReference>
<dbReference type="GO" id="GO:0009252">
    <property type="term" value="P:peptidoglycan biosynthetic process"/>
    <property type="evidence" value="ECO:0007669"/>
    <property type="project" value="UniProtKB-KW"/>
</dbReference>
<evidence type="ECO:0000256" key="6">
    <source>
        <dbReference type="ARBA" id="ARBA00022645"/>
    </source>
</evidence>
<evidence type="ECO:0000256" key="5">
    <source>
        <dbReference type="ARBA" id="ARBA00022475"/>
    </source>
</evidence>
<dbReference type="RefSeq" id="WP_296939681.1">
    <property type="nucleotide sequence ID" value="NZ_LT599032.1"/>
</dbReference>
<dbReference type="GO" id="GO:0005886">
    <property type="term" value="C:plasma membrane"/>
    <property type="evidence" value="ECO:0007669"/>
    <property type="project" value="UniProtKB-SubCell"/>
</dbReference>
<comment type="pathway">
    <text evidence="2">Cell wall biogenesis; peptidoglycan biosynthesis.</text>
</comment>
<dbReference type="Pfam" id="PF00912">
    <property type="entry name" value="Transgly"/>
    <property type="match status" value="1"/>
</dbReference>
<keyword evidence="10" id="KW-0378">Hydrolase</keyword>
<evidence type="ECO:0000259" key="20">
    <source>
        <dbReference type="Pfam" id="PF00912"/>
    </source>
</evidence>
<comment type="subcellular location">
    <subcellularLocation>
        <location evidence="1">Cell membrane</location>
    </subcellularLocation>
</comment>
<keyword evidence="13 18" id="KW-0472">Membrane</keyword>
<evidence type="ECO:0000256" key="18">
    <source>
        <dbReference type="SAM" id="Phobius"/>
    </source>
</evidence>